<protein>
    <recommendedName>
        <fullName evidence="9">Pentatricopeptide repeat-containing protein</fullName>
    </recommendedName>
</protein>
<evidence type="ECO:0000313" key="7">
    <source>
        <dbReference type="EMBL" id="WFD37793.1"/>
    </source>
</evidence>
<feature type="repeat" description="PPR" evidence="5">
    <location>
        <begin position="635"/>
        <end position="669"/>
    </location>
</feature>
<keyword evidence="2" id="KW-0677">Repeat</keyword>
<comment type="similarity">
    <text evidence="1">Belongs to the CCM1 family.</text>
</comment>
<comment type="function">
    <text evidence="3">Regulates mitochondrial small subunit maturation by controlling 15S rRNA 5'-end processing. Localizes to the 5' precursor of the 15S rRNA in a position that is subsequently occupied by mS47 in the mature yeast mtSSU. Uses structure and sequence-specific RNA recognition, binding to a single-stranded region of the precursor and specifically recognizing bases -6 to -1. The exchange of Ccm1 for mS47 is coupled to the irreversible removal of precursor rRNA that is accompanied by conformational changes of the mitoribosomal proteins uS5m and mS26. These conformational changes signal completion of 5'-end rRNA processing through protection of the mature 5'-end of the 15S rRNA and stabilization of mS47. The removal of the 5' precursor together with the dissociation of Ccm1 may be catalyzed by the 5'-3' exoribonuclease Pet127. Involved in the specific removal of group I introns in mitochondrial encoded transcripts.</text>
</comment>
<evidence type="ECO:0008006" key="9">
    <source>
        <dbReference type="Google" id="ProtNLM"/>
    </source>
</evidence>
<evidence type="ECO:0000313" key="8">
    <source>
        <dbReference type="Proteomes" id="UP001217754"/>
    </source>
</evidence>
<accession>A0AAF0F3X1</accession>
<reference evidence="7" key="1">
    <citation type="submission" date="2023-03" db="EMBL/GenBank/DDBJ databases">
        <title>Mating type loci evolution in Malassezia.</title>
        <authorList>
            <person name="Coelho M.A."/>
        </authorList>
    </citation>
    <scope>NUCLEOTIDE SEQUENCE</scope>
    <source>
        <strain evidence="7">CBS 9431</strain>
    </source>
</reference>
<feature type="region of interest" description="Disordered" evidence="6">
    <location>
        <begin position="545"/>
        <end position="564"/>
    </location>
</feature>
<dbReference type="RefSeq" id="XP_060120690.1">
    <property type="nucleotide sequence ID" value="XM_060264707.1"/>
</dbReference>
<name>A0AAF0F3X1_9BASI</name>
<evidence type="ECO:0000256" key="2">
    <source>
        <dbReference type="ARBA" id="ARBA00022737"/>
    </source>
</evidence>
<dbReference type="GeneID" id="85224389"/>
<evidence type="ECO:0000256" key="5">
    <source>
        <dbReference type="PROSITE-ProRule" id="PRU00708"/>
    </source>
</evidence>
<comment type="subunit">
    <text evidence="4">Binds to mitochondrial small subunit 15S rRNA.</text>
</comment>
<dbReference type="InterPro" id="IPR002885">
    <property type="entry name" value="PPR_rpt"/>
</dbReference>
<dbReference type="PANTHER" id="PTHR47447">
    <property type="entry name" value="OS03G0856100 PROTEIN"/>
    <property type="match status" value="1"/>
</dbReference>
<dbReference type="EMBL" id="CP119958">
    <property type="protein sequence ID" value="WFD37793.1"/>
    <property type="molecule type" value="Genomic_DNA"/>
</dbReference>
<dbReference type="AlphaFoldDB" id="A0AAF0F3X1"/>
<gene>
    <name evidence="7" type="ORF">MJAP1_000740</name>
</gene>
<keyword evidence="8" id="KW-1185">Reference proteome</keyword>
<dbReference type="InterPro" id="IPR011990">
    <property type="entry name" value="TPR-like_helical_dom_sf"/>
</dbReference>
<sequence>MQHAWRDVSDDVPAEMHAASLAPHDDASSRVLAMLQNVLAGTVEGDAAHNEIQAALALAYTTLLKHVHDADTLDDAPMALTLLGLAAEALVGLDTEPACILARKLLTYAQLHIGAVDACHFRRIAQRLGERGHMERVLQFEHLAHTHHPQLLDEKLHLARLLAYDALGRDADYAAARAAHTPHTYAALELHAWHAAHRHDTDALVHALHALQGRIRSSTYLVLAYAHAPLRPALACLAPDALQAPAPALFTALLRAAHHAKADAHIPYLLALFGLDSPVAEAALPRAVHEALAATCRVDAPAPALAMAASWCGRHGNLDAAFDLFRQTHAAARHCVPRTPVEERRTPRERSGDHAALQYAAAGVILACVRSDRPARACAFAAHVLGVPPLEGGAADAAWDARLAALPAASVERGSACTAALLECAGALERADYARAVLVDAAAHGLKPNGRVRRALARLMIASVDGHAGEVQHMYGRLAEQVAPAEVRLAKLREALSALGFEDHVQLALLSGARQQCAAGAARSAPPEPRDASYVWVRDTPLQPAPDEPWSAVPTPPPPPVERTPHAHAARLRLCAAQGDADGAHATFRALLDADVRPGAMHIVPLMQSLCRARRTSEAQWLLRVALPSWDVAPTHAMYATLIHAFAHAGDWRAVQREVQEMHRAGLVPDAHLYDTIAAARERVLDERPAVERVQDERPAVEPMRGAVTHPGAVAQHFARMMHARDYLGAQQFYAQCLDDGLAPTYALRRMLKRARNYIEKQLREGADAGALQEALQLQQANARASAFATHPAGKRRIEARRAYRHALLDLLRDVVSGAMEHAARMYTPSTAEDGYEK</sequence>
<dbReference type="PROSITE" id="PS51375">
    <property type="entry name" value="PPR"/>
    <property type="match status" value="1"/>
</dbReference>
<evidence type="ECO:0000256" key="6">
    <source>
        <dbReference type="SAM" id="MobiDB-lite"/>
    </source>
</evidence>
<dbReference type="Proteomes" id="UP001217754">
    <property type="component" value="Chromosome 1"/>
</dbReference>
<proteinExistence type="inferred from homology"/>
<dbReference type="PANTHER" id="PTHR47447:SF17">
    <property type="entry name" value="OS12G0638900 PROTEIN"/>
    <property type="match status" value="1"/>
</dbReference>
<organism evidence="7 8">
    <name type="scientific">Malassezia japonica</name>
    <dbReference type="NCBI Taxonomy" id="223818"/>
    <lineage>
        <taxon>Eukaryota</taxon>
        <taxon>Fungi</taxon>
        <taxon>Dikarya</taxon>
        <taxon>Basidiomycota</taxon>
        <taxon>Ustilaginomycotina</taxon>
        <taxon>Malasseziomycetes</taxon>
        <taxon>Malasseziales</taxon>
        <taxon>Malasseziaceae</taxon>
        <taxon>Malassezia</taxon>
    </lineage>
</organism>
<evidence type="ECO:0000256" key="1">
    <source>
        <dbReference type="ARBA" id="ARBA00006192"/>
    </source>
</evidence>
<evidence type="ECO:0000256" key="4">
    <source>
        <dbReference type="ARBA" id="ARBA00044511"/>
    </source>
</evidence>
<dbReference type="Gene3D" id="1.25.40.10">
    <property type="entry name" value="Tetratricopeptide repeat domain"/>
    <property type="match status" value="1"/>
</dbReference>
<evidence type="ECO:0000256" key="3">
    <source>
        <dbReference type="ARBA" id="ARBA00044493"/>
    </source>
</evidence>